<dbReference type="Pfam" id="PF14028">
    <property type="entry name" value="Lant_dehydr_C"/>
    <property type="match status" value="1"/>
</dbReference>
<feature type="domain" description="Thiopeptide-type bacteriocin biosynthesis" evidence="2">
    <location>
        <begin position="777"/>
        <end position="1049"/>
    </location>
</feature>
<evidence type="ECO:0000259" key="2">
    <source>
        <dbReference type="Pfam" id="PF14028"/>
    </source>
</evidence>
<dbReference type="InterPro" id="IPR023809">
    <property type="entry name" value="Thiopep_bacteriocin_synth_dom"/>
</dbReference>
<dbReference type="Proteomes" id="UP001611383">
    <property type="component" value="Chromosome"/>
</dbReference>
<name>A0ABY9WMQ3_9BACT</name>
<reference evidence="3 4" key="1">
    <citation type="submission" date="2019-08" db="EMBL/GenBank/DDBJ databases">
        <title>Archangium and Cystobacter genomes.</title>
        <authorList>
            <person name="Chen I.-C.K."/>
            <person name="Wielgoss S."/>
        </authorList>
    </citation>
    <scope>NUCLEOTIDE SEQUENCE [LARGE SCALE GENOMIC DNA]</scope>
    <source>
        <strain evidence="3 4">Cbm 6</strain>
    </source>
</reference>
<keyword evidence="4" id="KW-1185">Reference proteome</keyword>
<accession>A0ABY9WMQ3</accession>
<dbReference type="NCBIfam" id="TIGR03891">
    <property type="entry name" value="thiopep_ocin"/>
    <property type="match status" value="1"/>
</dbReference>
<proteinExistence type="predicted"/>
<evidence type="ECO:0000259" key="1">
    <source>
        <dbReference type="Pfam" id="PF04738"/>
    </source>
</evidence>
<organism evidence="3 4">
    <name type="scientific">Archangium minus</name>
    <dbReference type="NCBI Taxonomy" id="83450"/>
    <lineage>
        <taxon>Bacteria</taxon>
        <taxon>Pseudomonadati</taxon>
        <taxon>Myxococcota</taxon>
        <taxon>Myxococcia</taxon>
        <taxon>Myxococcales</taxon>
        <taxon>Cystobacterineae</taxon>
        <taxon>Archangiaceae</taxon>
        <taxon>Archangium</taxon>
    </lineage>
</organism>
<dbReference type="InterPro" id="IPR006827">
    <property type="entry name" value="Lant_deHydtase_N"/>
</dbReference>
<dbReference type="RefSeq" id="WP_395815343.1">
    <property type="nucleotide sequence ID" value="NZ_CP043494.1"/>
</dbReference>
<sequence>MSQPLSALPGYTASGFFFLRTPLLPFDVLRAWAEGGARERAPVRARLAAELAREELREALFLASPSLDEGIPVWLREPQSEWGQKVERTLVRYWQRMAARATPFGLFAGGTVGTLGPRTRLTLGPRAAYRRHTRLDMDYVSALAEALAREPVLRDALRYQPNTSLYRTAGRLRYAESQRVGRSRTYHLVAVEPTDYLEATLERARAGARLSELARALTEADPEVAPEEAQAYVGMLVDHQLLVPDLDPRVTGPEPLQELVERLAAMPAMAEAHRRLAHVREALTDLDASPLGARPSRYRDLARSLEALPAPVEPSRLFQVDLVKPAEALTLGPRVVEELARGAALLHRLSPVSESPSLRRFREAFTRRYEGREVPLLEALDEDVGVGFESASDIASEASPLLRGLAFPTEAAEERPSWGEAQAYLQHRLTEVLCAGGQVLELDAADLKALENPRTDPLPEAFSVMASLVAGSPEDLDAGRFQVVMESVMGPSGAPLLGRFCHVDPELHRHVEAHLRAEEALRPDAVFAELVHLPEGRVGNIICRPVLREHELVFLGRSGAPPDKQLPLTDLRVSVRGRRIVLRSARLGREVLPRRTHVHDVRRAHLRPYTFLAALQQQGVCPGLRWRWGPLADSAFLPRVTAGRLILHRARWRLRAPRLRGLGAFPETLRFDAVQRLRAELRLPRFVGVEDRDNVLPVDLDNVLSIDTFVHLVKDRRHVDLVELLTEGLCVQGPEGRFVHELVVPFVRSAPATRRPEPPARARPAPFVRSFAPGSQWLYVKLYTGTGTAEHVLREAVAPLAREALASGAARQWFFIRYGDPDWHLRMRLLGDPARLRTEVLGRLHDLLESLTGDGRVHRVQLDTYEREVERYGGAEGMLLAEHLFHADSDAALELLDLLTADAGADARWRLTLLGIHALLDDLGLDLEARRALLAGLREAHGQEFQVDSRLEGQLGDRFRAHRRELESLLWEPPPREGLLAEGLAVLRRRSERQAPTTEALRALASQGALGQTLAHVAGSLVHMHANRMLRSAARAQELVLYDFLHRLYDSRAARLRQG</sequence>
<dbReference type="EMBL" id="CP043494">
    <property type="protein sequence ID" value="WNG43740.1"/>
    <property type="molecule type" value="Genomic_DNA"/>
</dbReference>
<protein>
    <submittedName>
        <fullName evidence="3">Lanthionine biosynthesis protein LanB</fullName>
    </submittedName>
</protein>
<evidence type="ECO:0000313" key="3">
    <source>
        <dbReference type="EMBL" id="WNG43740.1"/>
    </source>
</evidence>
<dbReference type="Pfam" id="PF04738">
    <property type="entry name" value="Lant_dehydr_N"/>
    <property type="match status" value="1"/>
</dbReference>
<gene>
    <name evidence="3" type="ORF">F0U60_06250</name>
</gene>
<feature type="domain" description="Lantibiotic dehydratase N-terminal" evidence="1">
    <location>
        <begin position="53"/>
        <end position="706"/>
    </location>
</feature>
<evidence type="ECO:0000313" key="4">
    <source>
        <dbReference type="Proteomes" id="UP001611383"/>
    </source>
</evidence>